<proteinExistence type="predicted"/>
<sequence>MCLASCQMLSNLDNRERDTMDQRIGSIDDVIAAATKLVFGNINGLHSPANI</sequence>
<evidence type="ECO:0000313" key="2">
    <source>
        <dbReference type="Proteomes" id="UP000001194"/>
    </source>
</evidence>
<dbReference type="HOGENOM" id="CLU_3106794_0_0_1"/>
<dbReference type="AlphaFoldDB" id="B0DCX8"/>
<dbReference type="EMBL" id="DS547104">
    <property type="protein sequence ID" value="EDR07513.1"/>
    <property type="molecule type" value="Genomic_DNA"/>
</dbReference>
<name>B0DCX8_LACBS</name>
<dbReference type="KEGG" id="lbc:LACBIDRAFT_298473"/>
<accession>B0DCX8</accession>
<gene>
    <name evidence="1" type="ORF">LACBIDRAFT_298473</name>
</gene>
<dbReference type="Proteomes" id="UP000001194">
    <property type="component" value="Unassembled WGS sequence"/>
</dbReference>
<evidence type="ECO:0000313" key="1">
    <source>
        <dbReference type="EMBL" id="EDR07513.1"/>
    </source>
</evidence>
<organism evidence="2">
    <name type="scientific">Laccaria bicolor (strain S238N-H82 / ATCC MYA-4686)</name>
    <name type="common">Bicoloured deceiver</name>
    <name type="synonym">Laccaria laccata var. bicolor</name>
    <dbReference type="NCBI Taxonomy" id="486041"/>
    <lineage>
        <taxon>Eukaryota</taxon>
        <taxon>Fungi</taxon>
        <taxon>Dikarya</taxon>
        <taxon>Basidiomycota</taxon>
        <taxon>Agaricomycotina</taxon>
        <taxon>Agaricomycetes</taxon>
        <taxon>Agaricomycetidae</taxon>
        <taxon>Agaricales</taxon>
        <taxon>Agaricineae</taxon>
        <taxon>Hydnangiaceae</taxon>
        <taxon>Laccaria</taxon>
    </lineage>
</organism>
<protein>
    <submittedName>
        <fullName evidence="1">Predicted protein</fullName>
    </submittedName>
</protein>
<dbReference type="RefSeq" id="XP_001881905.1">
    <property type="nucleotide sequence ID" value="XM_001881870.1"/>
</dbReference>
<keyword evidence="2" id="KW-1185">Reference proteome</keyword>
<reference evidence="1 2" key="1">
    <citation type="journal article" date="2008" name="Nature">
        <title>The genome of Laccaria bicolor provides insights into mycorrhizal symbiosis.</title>
        <authorList>
            <person name="Martin F."/>
            <person name="Aerts A."/>
            <person name="Ahren D."/>
            <person name="Brun A."/>
            <person name="Danchin E.G.J."/>
            <person name="Duchaussoy F."/>
            <person name="Gibon J."/>
            <person name="Kohler A."/>
            <person name="Lindquist E."/>
            <person name="Pereda V."/>
            <person name="Salamov A."/>
            <person name="Shapiro H.J."/>
            <person name="Wuyts J."/>
            <person name="Blaudez D."/>
            <person name="Buee M."/>
            <person name="Brokstein P."/>
            <person name="Canbaeck B."/>
            <person name="Cohen D."/>
            <person name="Courty P.E."/>
            <person name="Coutinho P.M."/>
            <person name="Delaruelle C."/>
            <person name="Detter J.C."/>
            <person name="Deveau A."/>
            <person name="DiFazio S."/>
            <person name="Duplessis S."/>
            <person name="Fraissinet-Tachet L."/>
            <person name="Lucic E."/>
            <person name="Frey-Klett P."/>
            <person name="Fourrey C."/>
            <person name="Feussner I."/>
            <person name="Gay G."/>
            <person name="Grimwood J."/>
            <person name="Hoegger P.J."/>
            <person name="Jain P."/>
            <person name="Kilaru S."/>
            <person name="Labbe J."/>
            <person name="Lin Y.C."/>
            <person name="Legue V."/>
            <person name="Le Tacon F."/>
            <person name="Marmeisse R."/>
            <person name="Melayah D."/>
            <person name="Montanini B."/>
            <person name="Muratet M."/>
            <person name="Nehls U."/>
            <person name="Niculita-Hirzel H."/>
            <person name="Oudot-Le Secq M.P."/>
            <person name="Peter M."/>
            <person name="Quesneville H."/>
            <person name="Rajashekar B."/>
            <person name="Reich M."/>
            <person name="Rouhier N."/>
            <person name="Schmutz J."/>
            <person name="Yin T."/>
            <person name="Chalot M."/>
            <person name="Henrissat B."/>
            <person name="Kuees U."/>
            <person name="Lucas S."/>
            <person name="Van de Peer Y."/>
            <person name="Podila G.K."/>
            <person name="Polle A."/>
            <person name="Pukkila P.J."/>
            <person name="Richardson P.M."/>
            <person name="Rouze P."/>
            <person name="Sanders I.R."/>
            <person name="Stajich J.E."/>
            <person name="Tunlid A."/>
            <person name="Tuskan G."/>
            <person name="Grigoriev I.V."/>
        </authorList>
    </citation>
    <scope>NUCLEOTIDE SEQUENCE [LARGE SCALE GENOMIC DNA]</scope>
    <source>
        <strain evidence="2">S238N-H82 / ATCC MYA-4686</strain>
    </source>
</reference>
<dbReference type="GeneID" id="6077524"/>
<dbReference type="InParanoid" id="B0DCX8"/>